<dbReference type="Pfam" id="PF12728">
    <property type="entry name" value="HTH_17"/>
    <property type="match status" value="1"/>
</dbReference>
<comment type="caution">
    <text evidence="2">The sequence shown here is derived from an EMBL/GenBank/DDBJ whole genome shotgun (WGS) entry which is preliminary data.</text>
</comment>
<dbReference type="Proteomes" id="UP001138681">
    <property type="component" value="Unassembled WGS sequence"/>
</dbReference>
<organism evidence="2 3">
    <name type="scientific">Erythrobacter crassostreae</name>
    <dbReference type="NCBI Taxonomy" id="2828328"/>
    <lineage>
        <taxon>Bacteria</taxon>
        <taxon>Pseudomonadati</taxon>
        <taxon>Pseudomonadota</taxon>
        <taxon>Alphaproteobacteria</taxon>
        <taxon>Sphingomonadales</taxon>
        <taxon>Erythrobacteraceae</taxon>
        <taxon>Erythrobacter/Porphyrobacter group</taxon>
        <taxon>Erythrobacter</taxon>
    </lineage>
</organism>
<reference evidence="2" key="1">
    <citation type="submission" date="2021-04" db="EMBL/GenBank/DDBJ databases">
        <authorList>
            <person name="Pira H."/>
            <person name="Risdian C."/>
            <person name="Wink J."/>
        </authorList>
    </citation>
    <scope>NUCLEOTIDE SEQUENCE</scope>
    <source>
        <strain evidence="2">WH158</strain>
    </source>
</reference>
<protein>
    <submittedName>
        <fullName evidence="2">Helix-turn-helix domain-containing protein</fullName>
    </submittedName>
</protein>
<proteinExistence type="predicted"/>
<keyword evidence="3" id="KW-1185">Reference proteome</keyword>
<gene>
    <name evidence="2" type="ORF">KCG46_03665</name>
</gene>
<evidence type="ECO:0000313" key="3">
    <source>
        <dbReference type="Proteomes" id="UP001138681"/>
    </source>
</evidence>
<sequence length="62" mass="6802">MTERLMMTVPEAVNASGMSRSAIYLALKRGDLQARKAGRRTLIAVSDLEAYLANLPTYQSEA</sequence>
<name>A0A9X1F208_9SPHN</name>
<feature type="domain" description="Helix-turn-helix" evidence="1">
    <location>
        <begin position="6"/>
        <end position="54"/>
    </location>
</feature>
<dbReference type="AlphaFoldDB" id="A0A9X1F208"/>
<dbReference type="EMBL" id="JAGSPC010000001">
    <property type="protein sequence ID" value="MBV7258674.1"/>
    <property type="molecule type" value="Genomic_DNA"/>
</dbReference>
<evidence type="ECO:0000259" key="1">
    <source>
        <dbReference type="Pfam" id="PF12728"/>
    </source>
</evidence>
<dbReference type="RefSeq" id="WP_218403966.1">
    <property type="nucleotide sequence ID" value="NZ_JAGSPC010000001.1"/>
</dbReference>
<dbReference type="InterPro" id="IPR041657">
    <property type="entry name" value="HTH_17"/>
</dbReference>
<evidence type="ECO:0000313" key="2">
    <source>
        <dbReference type="EMBL" id="MBV7258674.1"/>
    </source>
</evidence>
<accession>A0A9X1F208</accession>